<comment type="caution">
    <text evidence="1">The sequence shown here is derived from an EMBL/GenBank/DDBJ whole genome shotgun (WGS) entry which is preliminary data.</text>
</comment>
<dbReference type="PANTHER" id="PTHR43179:SF7">
    <property type="entry name" value="RHAMNOSYLTRANSFERASE WBBL"/>
    <property type="match status" value="1"/>
</dbReference>
<dbReference type="EMBL" id="VIVL01000004">
    <property type="protein sequence ID" value="TWD86095.1"/>
    <property type="molecule type" value="Genomic_DNA"/>
</dbReference>
<evidence type="ECO:0000313" key="1">
    <source>
        <dbReference type="EMBL" id="TWD86095.1"/>
    </source>
</evidence>
<dbReference type="CDD" id="cd04186">
    <property type="entry name" value="GT_2_like_c"/>
    <property type="match status" value="1"/>
</dbReference>
<reference evidence="1 2" key="1">
    <citation type="submission" date="2019-06" db="EMBL/GenBank/DDBJ databases">
        <title>Sorghum-associated microbial communities from plants grown in Nebraska, USA.</title>
        <authorList>
            <person name="Schachtman D."/>
        </authorList>
    </citation>
    <scope>NUCLEOTIDE SEQUENCE [LARGE SCALE GENOMIC DNA]</scope>
    <source>
        <strain evidence="1 2">T529</strain>
    </source>
</reference>
<dbReference type="PANTHER" id="PTHR43179">
    <property type="entry name" value="RHAMNOSYLTRANSFERASE WBBL"/>
    <property type="match status" value="1"/>
</dbReference>
<name>A0A561C4I1_9BURK</name>
<evidence type="ECO:0008006" key="3">
    <source>
        <dbReference type="Google" id="ProtNLM"/>
    </source>
</evidence>
<dbReference type="OrthoDB" id="9771846at2"/>
<gene>
    <name evidence="1" type="ORF">FB547_10437</name>
</gene>
<dbReference type="RefSeq" id="WP_145743086.1">
    <property type="nucleotide sequence ID" value="NZ_VIVL01000004.1"/>
</dbReference>
<accession>A0A561C4I1</accession>
<dbReference type="Proteomes" id="UP000319722">
    <property type="component" value="Unassembled WGS sequence"/>
</dbReference>
<organism evidence="1 2">
    <name type="scientific">Variovorax beijingensis</name>
    <dbReference type="NCBI Taxonomy" id="2496117"/>
    <lineage>
        <taxon>Bacteria</taxon>
        <taxon>Pseudomonadati</taxon>
        <taxon>Pseudomonadota</taxon>
        <taxon>Betaproteobacteria</taxon>
        <taxon>Burkholderiales</taxon>
        <taxon>Comamonadaceae</taxon>
        <taxon>Variovorax</taxon>
    </lineage>
</organism>
<dbReference type="Pfam" id="PF13641">
    <property type="entry name" value="Glyco_tranf_2_3"/>
    <property type="match status" value="1"/>
</dbReference>
<dbReference type="Gene3D" id="3.90.550.10">
    <property type="entry name" value="Spore Coat Polysaccharide Biosynthesis Protein SpsA, Chain A"/>
    <property type="match status" value="1"/>
</dbReference>
<sequence length="311" mass="34705">MIDIVLVNWNSGLQLGEAVSSIVNNHENVVGKIVVVDNDSSDDSMKSIDVGDCGIVLQLVFNKENLGFGAACNRGARLCESEFILFLNPDARLFPGSLLVPLNYMQRGNNSNVGISGIQLIDSVGRVSRSCSRFPTTPLLLAQALGLNKLPWLHSWSTHMNEWDHSADREVDQVIGAFFFIRRAVFEGLGGFDERFFVYFEEVDISYRAKQAGWRSIYLTEAQAFHAGGGTSGQIKAHRLFYSLRSRLLYAFKHFSRAAAWALTGITLFIEPASRAIFSLLRGGVEDLRNTLRGYGMLWQDIPNIFKSSRK</sequence>
<proteinExistence type="predicted"/>
<dbReference type="AlphaFoldDB" id="A0A561C4I1"/>
<evidence type="ECO:0000313" key="2">
    <source>
        <dbReference type="Proteomes" id="UP000319722"/>
    </source>
</evidence>
<dbReference type="InterPro" id="IPR029044">
    <property type="entry name" value="Nucleotide-diphossugar_trans"/>
</dbReference>
<dbReference type="SUPFAM" id="SSF53448">
    <property type="entry name" value="Nucleotide-diphospho-sugar transferases"/>
    <property type="match status" value="1"/>
</dbReference>
<protein>
    <recommendedName>
        <fullName evidence="3">Glycosyltransferase family 2 protein</fullName>
    </recommendedName>
</protein>